<dbReference type="Proteomes" id="UP000684084">
    <property type="component" value="Unassembled WGS sequence"/>
</dbReference>
<feature type="compositionally biased region" description="Polar residues" evidence="1">
    <location>
        <begin position="280"/>
        <end position="290"/>
    </location>
</feature>
<dbReference type="OrthoDB" id="2448017at2759"/>
<accession>A0A915ZK02</accession>
<protein>
    <recommendedName>
        <fullName evidence="2">Endonuclease/exonuclease/phosphatase domain-containing protein</fullName>
    </recommendedName>
</protein>
<evidence type="ECO:0000313" key="4">
    <source>
        <dbReference type="Proteomes" id="UP000684084"/>
    </source>
</evidence>
<sequence>MHTFIEEKVATYDAYIPINDINFYDSFDDKLAFIELNVRNFSDYARVEYNATDKHIIIKNYAIGRMRRMVRLFNHFFKDSNLKMKEKKYYTLHGQRISSREFKILEVPNNIDRTSIESSIRRLLYGSPFFITDKCFKYRSENTMTVYFTVKNEYARQLLKNIWSIDIENYIYRLDPAHFKASDFDERKKYRGEFIGFGKEHTAAKALEITAPFNPKSAFKQSPDKIIMEFQNEADLFNACDKNYHFSDFNVKGYPLGYNWPQRDRTISKLKKSQLDKSNHTPGKSTQPQLVDSHETAANQDDDSKKKVNNKPHIQGQHITFARHTHRHQRFKNNHNSKKSQHHQKNIDNIPSCASGSNKLPLGVKSHCSINNNKDNQIILDNTSFDTSSTHSNTPNNQNRQGDQDEYRNHNYITQAQNNRKSYEDYKRDKINNNSTREYPTAYNKNNTPDHQHLQDIDDQVMQDINDLLNMKRNRFINEQQNQSQKAKFPTISFATHNINGLKSNPDKLYSLIDNLKDFDIIGLNETNLSPKDGKYINNILNEGHIIWSKCDSIKKKGKSMALFMKVKWAKYIGKILNPTDNILYVQLIFKQCSISIVQVYMPPNDAQERAEVAKFITDQIDEYKNNNNNNNYLIIAGDFNAIVNKHQDKLHVTKQWSNNRIFNKLLDNDFIDTYREANPNKKEFTWSNGSNSTRIDYIWLSPNWTNELIHS</sequence>
<reference evidence="3" key="1">
    <citation type="submission" date="2020-05" db="EMBL/GenBank/DDBJ databases">
        <authorList>
            <person name="Rincon C."/>
            <person name="Sanders R I."/>
            <person name="Robbins C."/>
            <person name="Chaturvedi A."/>
        </authorList>
    </citation>
    <scope>NUCLEOTIDE SEQUENCE</scope>
    <source>
        <strain evidence="3">CHB12</strain>
    </source>
</reference>
<dbReference type="Pfam" id="PF03372">
    <property type="entry name" value="Exo_endo_phos"/>
    <property type="match status" value="1"/>
</dbReference>
<comment type="caution">
    <text evidence="3">The sequence shown here is derived from an EMBL/GenBank/DDBJ whole genome shotgun (WGS) entry which is preliminary data.</text>
</comment>
<feature type="region of interest" description="Disordered" evidence="1">
    <location>
        <begin position="383"/>
        <end position="448"/>
    </location>
</feature>
<dbReference type="VEuPathDB" id="FungiDB:RhiirFUN_026809"/>
<feature type="compositionally biased region" description="Polar residues" evidence="1">
    <location>
        <begin position="383"/>
        <end position="401"/>
    </location>
</feature>
<evidence type="ECO:0000313" key="3">
    <source>
        <dbReference type="EMBL" id="CAB5379784.1"/>
    </source>
</evidence>
<feature type="compositionally biased region" description="Polar residues" evidence="1">
    <location>
        <begin position="411"/>
        <end position="420"/>
    </location>
</feature>
<feature type="compositionally biased region" description="Basic and acidic residues" evidence="1">
    <location>
        <begin position="421"/>
        <end position="431"/>
    </location>
</feature>
<gene>
    <name evidence="3" type="ORF">CHRIB12_LOCUS16788</name>
</gene>
<proteinExistence type="predicted"/>
<feature type="compositionally biased region" description="Basic residues" evidence="1">
    <location>
        <begin position="321"/>
        <end position="344"/>
    </location>
</feature>
<dbReference type="InterPro" id="IPR005135">
    <property type="entry name" value="Endo/exonuclease/phosphatase"/>
</dbReference>
<feature type="domain" description="Endonuclease/exonuclease/phosphatase" evidence="2">
    <location>
        <begin position="495"/>
        <end position="706"/>
    </location>
</feature>
<feature type="region of interest" description="Disordered" evidence="1">
    <location>
        <begin position="271"/>
        <end position="353"/>
    </location>
</feature>
<evidence type="ECO:0000256" key="1">
    <source>
        <dbReference type="SAM" id="MobiDB-lite"/>
    </source>
</evidence>
<dbReference type="EMBL" id="CAGKOT010000041">
    <property type="protein sequence ID" value="CAB5379784.1"/>
    <property type="molecule type" value="Genomic_DNA"/>
</dbReference>
<evidence type="ECO:0000259" key="2">
    <source>
        <dbReference type="Pfam" id="PF03372"/>
    </source>
</evidence>
<organism evidence="3 4">
    <name type="scientific">Rhizophagus irregularis</name>
    <dbReference type="NCBI Taxonomy" id="588596"/>
    <lineage>
        <taxon>Eukaryota</taxon>
        <taxon>Fungi</taxon>
        <taxon>Fungi incertae sedis</taxon>
        <taxon>Mucoromycota</taxon>
        <taxon>Glomeromycotina</taxon>
        <taxon>Glomeromycetes</taxon>
        <taxon>Glomerales</taxon>
        <taxon>Glomeraceae</taxon>
        <taxon>Rhizophagus</taxon>
    </lineage>
</organism>
<feature type="compositionally biased region" description="Polar residues" evidence="1">
    <location>
        <begin position="432"/>
        <end position="447"/>
    </location>
</feature>
<dbReference type="GO" id="GO:0003824">
    <property type="term" value="F:catalytic activity"/>
    <property type="evidence" value="ECO:0007669"/>
    <property type="project" value="InterPro"/>
</dbReference>
<name>A0A915ZK02_9GLOM</name>
<dbReference type="AlphaFoldDB" id="A0A915ZK02"/>